<evidence type="ECO:0008006" key="4">
    <source>
        <dbReference type="Google" id="ProtNLM"/>
    </source>
</evidence>
<sequence length="148" mass="16946">MKKIACIVAAFIVLSAGAVNTTPVVNEKVLKTFDMLFEKAENVTWRTTDINNEACFNLKDIKVRAVIDNNGQLIRTIRYYGEEHLPANIRYSLKKKFEKKEIRNVSELSSNDEVTYYVTLMDEKHLVNAVVNSAGQVIQSKRYTRADR</sequence>
<evidence type="ECO:0000313" key="2">
    <source>
        <dbReference type="EMBL" id="MCD2421326.1"/>
    </source>
</evidence>
<feature type="signal peptide" evidence="1">
    <location>
        <begin position="1"/>
        <end position="18"/>
    </location>
</feature>
<evidence type="ECO:0000256" key="1">
    <source>
        <dbReference type="SAM" id="SignalP"/>
    </source>
</evidence>
<name>A0ABS8PNH2_9BACT</name>
<dbReference type="Gene3D" id="3.10.450.360">
    <property type="match status" value="1"/>
</dbReference>
<dbReference type="RefSeq" id="WP_231002232.1">
    <property type="nucleotide sequence ID" value="NZ_JAJNEC010000002.1"/>
</dbReference>
<dbReference type="Proteomes" id="UP001199816">
    <property type="component" value="Unassembled WGS sequence"/>
</dbReference>
<evidence type="ECO:0000313" key="3">
    <source>
        <dbReference type="Proteomes" id="UP001199816"/>
    </source>
</evidence>
<gene>
    <name evidence="2" type="ORF">LQ567_01030</name>
</gene>
<proteinExistence type="predicted"/>
<accession>A0ABS8PNH2</accession>
<feature type="chain" id="PRO_5045758464" description="Beta-lactamase-inhibitor-like PepSY-like domain-containing protein" evidence="1">
    <location>
        <begin position="19"/>
        <end position="148"/>
    </location>
</feature>
<reference evidence="2 3" key="1">
    <citation type="submission" date="2021-11" db="EMBL/GenBank/DDBJ databases">
        <title>Genomic of Niabella pedocola.</title>
        <authorList>
            <person name="Wu T."/>
        </authorList>
    </citation>
    <scope>NUCLEOTIDE SEQUENCE [LARGE SCALE GENOMIC DNA]</scope>
    <source>
        <strain evidence="2 3">JCM 31011</strain>
    </source>
</reference>
<organism evidence="2 3">
    <name type="scientific">Niabella pedocola</name>
    <dbReference type="NCBI Taxonomy" id="1752077"/>
    <lineage>
        <taxon>Bacteria</taxon>
        <taxon>Pseudomonadati</taxon>
        <taxon>Bacteroidota</taxon>
        <taxon>Chitinophagia</taxon>
        <taxon>Chitinophagales</taxon>
        <taxon>Chitinophagaceae</taxon>
        <taxon>Niabella</taxon>
    </lineage>
</organism>
<comment type="caution">
    <text evidence="2">The sequence shown here is derived from an EMBL/GenBank/DDBJ whole genome shotgun (WGS) entry which is preliminary data.</text>
</comment>
<protein>
    <recommendedName>
        <fullName evidence="4">Beta-lactamase-inhibitor-like PepSY-like domain-containing protein</fullName>
    </recommendedName>
</protein>
<dbReference type="EMBL" id="JAJNEC010000002">
    <property type="protein sequence ID" value="MCD2421326.1"/>
    <property type="molecule type" value="Genomic_DNA"/>
</dbReference>
<keyword evidence="1" id="KW-0732">Signal</keyword>
<keyword evidence="3" id="KW-1185">Reference proteome</keyword>